<keyword evidence="5" id="KW-0966">Cell projection</keyword>
<evidence type="ECO:0000313" key="9">
    <source>
        <dbReference type="EMBL" id="KAG9394566.1"/>
    </source>
</evidence>
<dbReference type="InterPro" id="IPR052102">
    <property type="entry name" value="Enkurin_domain-protein"/>
</dbReference>
<evidence type="ECO:0000256" key="6">
    <source>
        <dbReference type="SAM" id="Coils"/>
    </source>
</evidence>
<keyword evidence="3" id="KW-0963">Cytoplasm</keyword>
<comment type="caution">
    <text evidence="9">The sequence shown here is derived from an EMBL/GenBank/DDBJ whole genome shotgun (WGS) entry which is preliminary data.</text>
</comment>
<evidence type="ECO:0000256" key="3">
    <source>
        <dbReference type="ARBA" id="ARBA00022490"/>
    </source>
</evidence>
<comment type="subcellular location">
    <subcellularLocation>
        <location evidence="1">Cell projection</location>
        <location evidence="1">Cilium</location>
    </subcellularLocation>
    <subcellularLocation>
        <location evidence="2">Cytoplasm</location>
        <location evidence="2">Cytoskeleton</location>
    </subcellularLocation>
</comment>
<gene>
    <name evidence="9" type="ORF">J8273_3816</name>
</gene>
<evidence type="ECO:0000259" key="8">
    <source>
        <dbReference type="PROSITE" id="PS51665"/>
    </source>
</evidence>
<proteinExistence type="predicted"/>
<sequence>MAESVYNYATTDDVAAPAKKGKLYKSIYPKTLPDEQKGTFVTKKGSKMGSFGPASVKKAAADEFLKSGSGMLANKTGHIALPEPSQFRYNDPVPRRDPVPKKDERPIHGLKTSKNFINANAVEVICSSAKQPMTQTEKFENWTQKPDFGKVPNYLNRVKTEVEEEYKMVETMRQEANPASRSNVVEMPEEERQQLLAALRERWQKVDGEFQLTSFVLDTDSSKRKYEGLAKELQQLEKDIEMLEKGKVVVRV</sequence>
<dbReference type="EMBL" id="JAHDYR010000014">
    <property type="protein sequence ID" value="KAG9394566.1"/>
    <property type="molecule type" value="Genomic_DNA"/>
</dbReference>
<keyword evidence="10" id="KW-1185">Reference proteome</keyword>
<dbReference type="PROSITE" id="PS51665">
    <property type="entry name" value="ENKURIN"/>
    <property type="match status" value="1"/>
</dbReference>
<evidence type="ECO:0000256" key="4">
    <source>
        <dbReference type="ARBA" id="ARBA00023212"/>
    </source>
</evidence>
<evidence type="ECO:0000256" key="1">
    <source>
        <dbReference type="ARBA" id="ARBA00004138"/>
    </source>
</evidence>
<evidence type="ECO:0000256" key="2">
    <source>
        <dbReference type="ARBA" id="ARBA00004245"/>
    </source>
</evidence>
<keyword evidence="6" id="KW-0175">Coiled coil</keyword>
<evidence type="ECO:0000256" key="7">
    <source>
        <dbReference type="SAM" id="MobiDB-lite"/>
    </source>
</evidence>
<feature type="region of interest" description="Disordered" evidence="7">
    <location>
        <begin position="82"/>
        <end position="107"/>
    </location>
</feature>
<feature type="domain" description="Enkurin" evidence="8">
    <location>
        <begin position="159"/>
        <end position="251"/>
    </location>
</feature>
<dbReference type="AlphaFoldDB" id="A0A8J6BYJ6"/>
<reference evidence="9" key="1">
    <citation type="submission" date="2021-05" db="EMBL/GenBank/DDBJ databases">
        <title>A free-living protist that lacks canonical eukaryotic 1 DNA replication and segregation systems.</title>
        <authorList>
            <person name="Salas-Leiva D.E."/>
            <person name="Tromer E.C."/>
            <person name="Curtis B.A."/>
            <person name="Jerlstrom-Hultqvist J."/>
            <person name="Kolisko M."/>
            <person name="Yi Z."/>
            <person name="Salas-Leiva J.S."/>
            <person name="Gallot-Lavallee L."/>
            <person name="Kops G.J.P.L."/>
            <person name="Archibald J.M."/>
            <person name="Simpson A.G.B."/>
            <person name="Roger A.J."/>
        </authorList>
    </citation>
    <scope>NUCLEOTIDE SEQUENCE</scope>
    <source>
        <strain evidence="9">BICM</strain>
    </source>
</reference>
<dbReference type="InterPro" id="IPR027012">
    <property type="entry name" value="Enkurin_dom"/>
</dbReference>
<dbReference type="GO" id="GO:0005516">
    <property type="term" value="F:calmodulin binding"/>
    <property type="evidence" value="ECO:0007669"/>
    <property type="project" value="TreeGrafter"/>
</dbReference>
<accession>A0A8J6BYJ6</accession>
<keyword evidence="4" id="KW-0206">Cytoskeleton</keyword>
<dbReference type="Proteomes" id="UP000717585">
    <property type="component" value="Unassembled WGS sequence"/>
</dbReference>
<protein>
    <submittedName>
        <fullName evidence="9">Calmodulin-binding</fullName>
    </submittedName>
</protein>
<feature type="coiled-coil region" evidence="6">
    <location>
        <begin position="219"/>
        <end position="246"/>
    </location>
</feature>
<dbReference type="OrthoDB" id="2123594at2759"/>
<dbReference type="GO" id="GO:0005856">
    <property type="term" value="C:cytoskeleton"/>
    <property type="evidence" value="ECO:0007669"/>
    <property type="project" value="UniProtKB-SubCell"/>
</dbReference>
<dbReference type="Pfam" id="PF13864">
    <property type="entry name" value="Enkurin"/>
    <property type="match status" value="1"/>
</dbReference>
<organism evidence="9 10">
    <name type="scientific">Carpediemonas membranifera</name>
    <dbReference type="NCBI Taxonomy" id="201153"/>
    <lineage>
        <taxon>Eukaryota</taxon>
        <taxon>Metamonada</taxon>
        <taxon>Carpediemonas-like organisms</taxon>
        <taxon>Carpediemonas</taxon>
    </lineage>
</organism>
<evidence type="ECO:0000313" key="10">
    <source>
        <dbReference type="Proteomes" id="UP000717585"/>
    </source>
</evidence>
<dbReference type="PANTHER" id="PTHR21490">
    <property type="entry name" value="ENKURIN-RELATED"/>
    <property type="match status" value="1"/>
</dbReference>
<dbReference type="GO" id="GO:0005929">
    <property type="term" value="C:cilium"/>
    <property type="evidence" value="ECO:0007669"/>
    <property type="project" value="UniProtKB-SubCell"/>
</dbReference>
<evidence type="ECO:0000256" key="5">
    <source>
        <dbReference type="ARBA" id="ARBA00023273"/>
    </source>
</evidence>
<dbReference type="PANTHER" id="PTHR21490:SF0">
    <property type="entry name" value="ENKURIN"/>
    <property type="match status" value="1"/>
</dbReference>
<name>A0A8J6BYJ6_9EUKA</name>
<feature type="compositionally biased region" description="Basic and acidic residues" evidence="7">
    <location>
        <begin position="93"/>
        <end position="107"/>
    </location>
</feature>